<organism evidence="2 3">
    <name type="scientific">Streptomyces endophyticus</name>
    <dbReference type="NCBI Taxonomy" id="714166"/>
    <lineage>
        <taxon>Bacteria</taxon>
        <taxon>Bacillati</taxon>
        <taxon>Actinomycetota</taxon>
        <taxon>Actinomycetes</taxon>
        <taxon>Kitasatosporales</taxon>
        <taxon>Streptomycetaceae</taxon>
        <taxon>Streptomyces</taxon>
    </lineage>
</organism>
<evidence type="ECO:0000313" key="2">
    <source>
        <dbReference type="EMBL" id="MEB8336707.1"/>
    </source>
</evidence>
<feature type="non-terminal residue" evidence="2">
    <location>
        <position position="1"/>
    </location>
</feature>
<dbReference type="SUPFAM" id="SSF54991">
    <property type="entry name" value="Anticodon-binding domain of PheRS"/>
    <property type="match status" value="1"/>
</dbReference>
<dbReference type="GO" id="GO:0016874">
    <property type="term" value="F:ligase activity"/>
    <property type="evidence" value="ECO:0007669"/>
    <property type="project" value="UniProtKB-KW"/>
</dbReference>
<feature type="domain" description="FDX-ACB" evidence="1">
    <location>
        <begin position="95"/>
        <end position="189"/>
    </location>
</feature>
<name>A0ABU6EZ94_9ACTN</name>
<dbReference type="InterPro" id="IPR036690">
    <property type="entry name" value="Fdx_antiC-bd_sf"/>
</dbReference>
<protein>
    <submittedName>
        <fullName evidence="2">Phenylalanine--tRNA ligase subunit beta</fullName>
    </submittedName>
</protein>
<proteinExistence type="predicted"/>
<comment type="caution">
    <text evidence="2">The sequence shown here is derived from an EMBL/GenBank/DDBJ whole genome shotgun (WGS) entry which is preliminary data.</text>
</comment>
<dbReference type="Pfam" id="PF17759">
    <property type="entry name" value="tRNA_synthFbeta"/>
    <property type="match status" value="1"/>
</dbReference>
<dbReference type="Proteomes" id="UP001354931">
    <property type="component" value="Unassembled WGS sequence"/>
</dbReference>
<dbReference type="InterPro" id="IPR005121">
    <property type="entry name" value="Fdx_antiC-bd"/>
</dbReference>
<dbReference type="PROSITE" id="PS51447">
    <property type="entry name" value="FDX_ACB"/>
    <property type="match status" value="1"/>
</dbReference>
<keyword evidence="3" id="KW-1185">Reference proteome</keyword>
<evidence type="ECO:0000259" key="1">
    <source>
        <dbReference type="PROSITE" id="PS51447"/>
    </source>
</evidence>
<accession>A0ABU6EZ94</accession>
<dbReference type="Gene3D" id="3.30.70.380">
    <property type="entry name" value="Ferrodoxin-fold anticodon-binding domain"/>
    <property type="match status" value="1"/>
</dbReference>
<reference evidence="2 3" key="1">
    <citation type="submission" date="2022-10" db="EMBL/GenBank/DDBJ databases">
        <authorList>
            <person name="Xie J."/>
            <person name="Shen N."/>
        </authorList>
    </citation>
    <scope>NUCLEOTIDE SEQUENCE [LARGE SCALE GENOMIC DNA]</scope>
    <source>
        <strain evidence="2 3">YIM65594</strain>
    </source>
</reference>
<evidence type="ECO:0000313" key="3">
    <source>
        <dbReference type="Proteomes" id="UP001354931"/>
    </source>
</evidence>
<dbReference type="SUPFAM" id="SSF55681">
    <property type="entry name" value="Class II aaRS and biotin synthetases"/>
    <property type="match status" value="1"/>
</dbReference>
<dbReference type="Pfam" id="PF03147">
    <property type="entry name" value="FDX-ACB"/>
    <property type="match status" value="1"/>
</dbReference>
<keyword evidence="2" id="KW-0436">Ligase</keyword>
<dbReference type="Gene3D" id="3.30.930.10">
    <property type="entry name" value="Bira Bifunctional Protein, Domain 2"/>
    <property type="match status" value="1"/>
</dbReference>
<dbReference type="InterPro" id="IPR045864">
    <property type="entry name" value="aa-tRNA-synth_II/BPL/LPL"/>
</dbReference>
<sequence>PADWADAIEAARILAREAHAELTVRADRHEPWHPGRCAALYVDIDGTETLVGHAGELHPRVVKALSLPERTCAMELDLDVLERAGTGMLEAPRISTFPVATQDVALIVDKTVPAAEVEKALREGAGELLESIRLFDVYENAEQLGADKKSLAYALCFRAGDRTLKADEASAARDAAVALAAERTGAVLRGA</sequence>
<dbReference type="InterPro" id="IPR041616">
    <property type="entry name" value="PheRS_beta_core"/>
</dbReference>
<gene>
    <name evidence="2" type="ORF">OKJ99_04155</name>
</gene>
<dbReference type="EMBL" id="JAOZYC010000013">
    <property type="protein sequence ID" value="MEB8336707.1"/>
    <property type="molecule type" value="Genomic_DNA"/>
</dbReference>
<dbReference type="SMART" id="SM00896">
    <property type="entry name" value="FDX-ACB"/>
    <property type="match status" value="1"/>
</dbReference>